<evidence type="ECO:0000313" key="5">
    <source>
        <dbReference type="EMBL" id="MCW8087796.1"/>
    </source>
</evidence>
<keyword evidence="2" id="KW-0547">Nucleotide-binding</keyword>
<keyword evidence="3 5" id="KW-0067">ATP-binding</keyword>
<dbReference type="Pfam" id="PF12848">
    <property type="entry name" value="ABC_tran_Xtn"/>
    <property type="match status" value="1"/>
</dbReference>
<evidence type="ECO:0000256" key="3">
    <source>
        <dbReference type="ARBA" id="ARBA00022840"/>
    </source>
</evidence>
<dbReference type="SMART" id="SM00382">
    <property type="entry name" value="AAA"/>
    <property type="match status" value="2"/>
</dbReference>
<dbReference type="RefSeq" id="WP_301592000.1">
    <property type="nucleotide sequence ID" value="NZ_JAPFQI010000021.1"/>
</dbReference>
<dbReference type="PROSITE" id="PS50893">
    <property type="entry name" value="ABC_TRANSPORTER_2"/>
    <property type="match status" value="2"/>
</dbReference>
<comment type="caution">
    <text evidence="5">The sequence shown here is derived from an EMBL/GenBank/DDBJ whole genome shotgun (WGS) entry which is preliminary data.</text>
</comment>
<feature type="domain" description="ABC transporter" evidence="4">
    <location>
        <begin position="2"/>
        <end position="258"/>
    </location>
</feature>
<gene>
    <name evidence="5" type="ORF">OF850_19490</name>
</gene>
<dbReference type="EMBL" id="JAPFQI010000021">
    <property type="protein sequence ID" value="MCW8087796.1"/>
    <property type="molecule type" value="Genomic_DNA"/>
</dbReference>
<dbReference type="PROSITE" id="PS00211">
    <property type="entry name" value="ABC_TRANSPORTER_1"/>
    <property type="match status" value="2"/>
</dbReference>
<dbReference type="SUPFAM" id="SSF52540">
    <property type="entry name" value="P-loop containing nucleoside triphosphate hydrolases"/>
    <property type="match status" value="2"/>
</dbReference>
<proteinExistence type="predicted"/>
<feature type="domain" description="ABC transporter" evidence="4">
    <location>
        <begin position="325"/>
        <end position="539"/>
    </location>
</feature>
<dbReference type="Gene3D" id="3.40.50.300">
    <property type="entry name" value="P-loop containing nucleotide triphosphate hydrolases"/>
    <property type="match status" value="2"/>
</dbReference>
<dbReference type="InterPro" id="IPR032781">
    <property type="entry name" value="ABC_tran_Xtn"/>
</dbReference>
<dbReference type="Pfam" id="PF00005">
    <property type="entry name" value="ABC_tran"/>
    <property type="match status" value="2"/>
</dbReference>
<dbReference type="InterPro" id="IPR050611">
    <property type="entry name" value="ABCF"/>
</dbReference>
<sequence>MIRLDNVSKQNGRQLLFVEASAALQKGEKIGLVGPNGAGKTTLFRLVTGQEAPDEGQVLVDRGITIGFFSQDVGEMAGRPAVAEVMDGAGPVSEVAAELAALETAMADPGRADELDSIIERFGEVQARFEELGGYALEGRARELLAGLGFTQAMMDGDVGALSGGWKMRVALARILLMRPDVMLLDEPSNHLDLESLIWLEQFLAGFEGALLLTSHDREFMNRVVRKVIEIDGGALTTYSGDYAFYEGQRALNEKQQQAQFERQQAMLAKEISFIERFKARASHAAQVQSRVKKLDKIERVEPPKRRQSVSFDFPPAPRSGDDVVNLRAVHKRYGERTIYDGLDFMVRRRERWCVLGVNGAGKSTLLKLVAGVTQPDDGTISVGSSVRMGYFAQHAMESLDGDRTVFGSLEDAFPQAAQGSLRNLAGCFGFSGDEVEKKCRVLSGGEKARLAMARMLYNPPNFLVLDEPTNHLDMATKEMLVAALAQYEGTMLFVSHDRHFLAALSTRVLELTPEGVQQYGGGYTEYVARTGQEAPGLHA</sequence>
<organism evidence="5 6">
    <name type="scientific">Sabulicella glaciei</name>
    <dbReference type="NCBI Taxonomy" id="2984948"/>
    <lineage>
        <taxon>Bacteria</taxon>
        <taxon>Pseudomonadati</taxon>
        <taxon>Pseudomonadota</taxon>
        <taxon>Alphaproteobacteria</taxon>
        <taxon>Acetobacterales</taxon>
        <taxon>Acetobacteraceae</taxon>
        <taxon>Sabulicella</taxon>
    </lineage>
</organism>
<evidence type="ECO:0000313" key="6">
    <source>
        <dbReference type="Proteomes" id="UP001526430"/>
    </source>
</evidence>
<protein>
    <submittedName>
        <fullName evidence="5">ATP-binding cassette domain-containing protein</fullName>
    </submittedName>
</protein>
<dbReference type="GO" id="GO:0005524">
    <property type="term" value="F:ATP binding"/>
    <property type="evidence" value="ECO:0007669"/>
    <property type="project" value="UniProtKB-KW"/>
</dbReference>
<dbReference type="PANTHER" id="PTHR19211:SF14">
    <property type="entry name" value="ATP-BINDING CASSETTE SUB-FAMILY F MEMBER 1"/>
    <property type="match status" value="1"/>
</dbReference>
<dbReference type="InterPro" id="IPR003439">
    <property type="entry name" value="ABC_transporter-like_ATP-bd"/>
</dbReference>
<keyword evidence="1" id="KW-0677">Repeat</keyword>
<dbReference type="Proteomes" id="UP001526430">
    <property type="component" value="Unassembled WGS sequence"/>
</dbReference>
<dbReference type="InterPro" id="IPR003593">
    <property type="entry name" value="AAA+_ATPase"/>
</dbReference>
<keyword evidence="6" id="KW-1185">Reference proteome</keyword>
<dbReference type="InterPro" id="IPR027417">
    <property type="entry name" value="P-loop_NTPase"/>
</dbReference>
<dbReference type="PANTHER" id="PTHR19211">
    <property type="entry name" value="ATP-BINDING TRANSPORT PROTEIN-RELATED"/>
    <property type="match status" value="1"/>
</dbReference>
<name>A0ABT3P084_9PROT</name>
<accession>A0ABT3P084</accession>
<evidence type="ECO:0000256" key="2">
    <source>
        <dbReference type="ARBA" id="ARBA00022741"/>
    </source>
</evidence>
<dbReference type="CDD" id="cd03221">
    <property type="entry name" value="ABCF_EF-3"/>
    <property type="match status" value="2"/>
</dbReference>
<evidence type="ECO:0000259" key="4">
    <source>
        <dbReference type="PROSITE" id="PS50893"/>
    </source>
</evidence>
<reference evidence="5 6" key="1">
    <citation type="submission" date="2022-10" db="EMBL/GenBank/DDBJ databases">
        <title>Roseococcus glaciei nov., sp. nov., isolated from glacier.</title>
        <authorList>
            <person name="Liu Q."/>
            <person name="Xin Y.-H."/>
        </authorList>
    </citation>
    <scope>NUCLEOTIDE SEQUENCE [LARGE SCALE GENOMIC DNA]</scope>
    <source>
        <strain evidence="5 6">MDT2-1-1</strain>
    </source>
</reference>
<evidence type="ECO:0000256" key="1">
    <source>
        <dbReference type="ARBA" id="ARBA00022737"/>
    </source>
</evidence>
<dbReference type="InterPro" id="IPR017871">
    <property type="entry name" value="ABC_transporter-like_CS"/>
</dbReference>